<evidence type="ECO:0000313" key="2">
    <source>
        <dbReference type="Proteomes" id="UP000027604"/>
    </source>
</evidence>
<dbReference type="HOGENOM" id="CLU_3099720_0_0_4"/>
<dbReference type="AlphaFoldDB" id="W0VCV7"/>
<reference evidence="1 2" key="1">
    <citation type="journal article" date="2015" name="Genome Announc.">
        <title>Genome Sequence of Mushroom Soft-Rot Pathogen Janthinobacterium agaricidamnosum.</title>
        <authorList>
            <person name="Graupner K."/>
            <person name="Lackner G."/>
            <person name="Hertweck C."/>
        </authorList>
    </citation>
    <scope>NUCLEOTIDE SEQUENCE [LARGE SCALE GENOMIC DNA]</scope>
    <source>
        <strain evidence="2">NBRC 102515 / DSM 9628</strain>
    </source>
</reference>
<dbReference type="STRING" id="1349767.GJA_4876"/>
<protein>
    <submittedName>
        <fullName evidence="1">Uncharacterized protein</fullName>
    </submittedName>
</protein>
<dbReference type="KEGG" id="jag:GJA_4876"/>
<sequence>MAFINIETNMQIFDHKQHQKRIDMLNLEYILFLSGKSIANISHIRKILSFQ</sequence>
<organism evidence="1 2">
    <name type="scientific">Janthinobacterium agaricidamnosum NBRC 102515 = DSM 9628</name>
    <dbReference type="NCBI Taxonomy" id="1349767"/>
    <lineage>
        <taxon>Bacteria</taxon>
        <taxon>Pseudomonadati</taxon>
        <taxon>Pseudomonadota</taxon>
        <taxon>Betaproteobacteria</taxon>
        <taxon>Burkholderiales</taxon>
        <taxon>Oxalobacteraceae</taxon>
        <taxon>Janthinobacterium</taxon>
    </lineage>
</organism>
<dbReference type="EMBL" id="HG322949">
    <property type="protein sequence ID" value="CDG85480.1"/>
    <property type="molecule type" value="Genomic_DNA"/>
</dbReference>
<accession>W0VCV7</accession>
<evidence type="ECO:0000313" key="1">
    <source>
        <dbReference type="EMBL" id="CDG85480.1"/>
    </source>
</evidence>
<name>W0VCV7_9BURK</name>
<keyword evidence="2" id="KW-1185">Reference proteome</keyword>
<proteinExistence type="predicted"/>
<gene>
    <name evidence="1" type="ORF">GJA_4876</name>
</gene>
<dbReference type="Proteomes" id="UP000027604">
    <property type="component" value="Chromosome I"/>
</dbReference>